<keyword evidence="1" id="KW-0472">Membrane</keyword>
<evidence type="ECO:0000313" key="3">
    <source>
        <dbReference type="Proteomes" id="UP000248889"/>
    </source>
</evidence>
<organism evidence="2 3">
    <name type="scientific">Streptacidiphilus pinicola</name>
    <dbReference type="NCBI Taxonomy" id="2219663"/>
    <lineage>
        <taxon>Bacteria</taxon>
        <taxon>Bacillati</taxon>
        <taxon>Actinomycetota</taxon>
        <taxon>Actinomycetes</taxon>
        <taxon>Kitasatosporales</taxon>
        <taxon>Streptomycetaceae</taxon>
        <taxon>Streptacidiphilus</taxon>
    </lineage>
</organism>
<dbReference type="AlphaFoldDB" id="A0A2X0ILN2"/>
<feature type="transmembrane region" description="Helical" evidence="1">
    <location>
        <begin position="56"/>
        <end position="75"/>
    </location>
</feature>
<evidence type="ECO:0000256" key="1">
    <source>
        <dbReference type="SAM" id="Phobius"/>
    </source>
</evidence>
<gene>
    <name evidence="2" type="ORF">DN069_08360</name>
</gene>
<protein>
    <submittedName>
        <fullName evidence="2">Uncharacterized protein</fullName>
    </submittedName>
</protein>
<proteinExistence type="predicted"/>
<dbReference type="EMBL" id="QKYN01000034">
    <property type="protein sequence ID" value="RAG86024.1"/>
    <property type="molecule type" value="Genomic_DNA"/>
</dbReference>
<keyword evidence="3" id="KW-1185">Reference proteome</keyword>
<reference evidence="2 3" key="1">
    <citation type="submission" date="2018-06" db="EMBL/GenBank/DDBJ databases">
        <title>Streptacidiphilus pinicola sp. nov., isolated from pine grove soil.</title>
        <authorList>
            <person name="Roh S.G."/>
            <person name="Park S."/>
            <person name="Kim M.-K."/>
            <person name="Yun B.-R."/>
            <person name="Park J."/>
            <person name="Kim M.J."/>
            <person name="Kim Y.S."/>
            <person name="Kim S.B."/>
        </authorList>
    </citation>
    <scope>NUCLEOTIDE SEQUENCE [LARGE SCALE GENOMIC DNA]</scope>
    <source>
        <strain evidence="2 3">MMS16-CNU450</strain>
    </source>
</reference>
<evidence type="ECO:0000313" key="2">
    <source>
        <dbReference type="EMBL" id="RAG86024.1"/>
    </source>
</evidence>
<keyword evidence="1" id="KW-1133">Transmembrane helix</keyword>
<keyword evidence="1" id="KW-0812">Transmembrane</keyword>
<feature type="transmembrane region" description="Helical" evidence="1">
    <location>
        <begin position="32"/>
        <end position="50"/>
    </location>
</feature>
<name>A0A2X0ILN2_9ACTN</name>
<accession>A0A2X0ILN2</accession>
<sequence>MAEQVVKLDHYYLALPDGSALKSSFAPPATRAASYGVPLVVAAAGAFFVIDDARVLGLLLLLTAGVVAFVVSRGVDEARRARASWERQMFCRHCAICFLPETGPE</sequence>
<comment type="caution">
    <text evidence="2">The sequence shown here is derived from an EMBL/GenBank/DDBJ whole genome shotgun (WGS) entry which is preliminary data.</text>
</comment>
<dbReference type="Proteomes" id="UP000248889">
    <property type="component" value="Unassembled WGS sequence"/>
</dbReference>